<dbReference type="RefSeq" id="WP_184687340.1">
    <property type="nucleotide sequence ID" value="NZ_JACHJN010000001.1"/>
</dbReference>
<proteinExistence type="predicted"/>
<protein>
    <submittedName>
        <fullName evidence="1">Uncharacterized protein</fullName>
    </submittedName>
</protein>
<dbReference type="EMBL" id="JACHJN010000001">
    <property type="protein sequence ID" value="MBB5953641.1"/>
    <property type="molecule type" value="Genomic_DNA"/>
</dbReference>
<gene>
    <name evidence="1" type="ORF">FHS29_000211</name>
</gene>
<dbReference type="AlphaFoldDB" id="A0A841C934"/>
<reference evidence="1 2" key="1">
    <citation type="submission" date="2020-08" db="EMBL/GenBank/DDBJ databases">
        <title>Genomic Encyclopedia of Type Strains, Phase III (KMG-III): the genomes of soil and plant-associated and newly described type strains.</title>
        <authorList>
            <person name="Whitman W."/>
        </authorList>
    </citation>
    <scope>NUCLEOTIDE SEQUENCE [LARGE SCALE GENOMIC DNA]</scope>
    <source>
        <strain evidence="1 2">CECT 8640</strain>
    </source>
</reference>
<accession>A0A841C934</accession>
<evidence type="ECO:0000313" key="2">
    <source>
        <dbReference type="Proteomes" id="UP000547510"/>
    </source>
</evidence>
<comment type="caution">
    <text evidence="1">The sequence shown here is derived from an EMBL/GenBank/DDBJ whole genome shotgun (WGS) entry which is preliminary data.</text>
</comment>
<name>A0A841C934_9PSEU</name>
<sequence length="77" mass="7958">MPADAEIAETTSADPRACPAAGYSTAWVRVRASLYCVRTAGTVATIRIVSAPTVRPPDPATPITVSAEIATMTRPAS</sequence>
<dbReference type="Proteomes" id="UP000547510">
    <property type="component" value="Unassembled WGS sequence"/>
</dbReference>
<evidence type="ECO:0000313" key="1">
    <source>
        <dbReference type="EMBL" id="MBB5953641.1"/>
    </source>
</evidence>
<organism evidence="1 2">
    <name type="scientific">Saccharothrix tamanrassetensis</name>
    <dbReference type="NCBI Taxonomy" id="1051531"/>
    <lineage>
        <taxon>Bacteria</taxon>
        <taxon>Bacillati</taxon>
        <taxon>Actinomycetota</taxon>
        <taxon>Actinomycetes</taxon>
        <taxon>Pseudonocardiales</taxon>
        <taxon>Pseudonocardiaceae</taxon>
        <taxon>Saccharothrix</taxon>
    </lineage>
</organism>
<keyword evidence="2" id="KW-1185">Reference proteome</keyword>